<dbReference type="InterPro" id="IPR027980">
    <property type="entry name" value="RACo_C"/>
</dbReference>
<dbReference type="InterPro" id="IPR036010">
    <property type="entry name" value="2Fe-2S_ferredoxin-like_sf"/>
</dbReference>
<organism evidence="2 3">
    <name type="scientific">Alkalibacter saccharofermentans DSM 14828</name>
    <dbReference type="NCBI Taxonomy" id="1120975"/>
    <lineage>
        <taxon>Bacteria</taxon>
        <taxon>Bacillati</taxon>
        <taxon>Bacillota</taxon>
        <taxon>Clostridia</taxon>
        <taxon>Eubacteriales</taxon>
        <taxon>Eubacteriaceae</taxon>
        <taxon>Alkalibacter</taxon>
    </lineage>
</organism>
<gene>
    <name evidence="2" type="ORF">SAMN02746064_01470</name>
</gene>
<dbReference type="Pfam" id="PF17651">
    <property type="entry name" value="Raco_middle"/>
    <property type="match status" value="1"/>
</dbReference>
<evidence type="ECO:0000313" key="3">
    <source>
        <dbReference type="Proteomes" id="UP000184251"/>
    </source>
</evidence>
<name>A0A1M4XCW9_9FIRM</name>
<dbReference type="AlphaFoldDB" id="A0A1M4XCW9"/>
<dbReference type="InterPro" id="IPR001041">
    <property type="entry name" value="2Fe-2S_ferredoxin-type"/>
</dbReference>
<dbReference type="Proteomes" id="UP000184251">
    <property type="component" value="Unassembled WGS sequence"/>
</dbReference>
<dbReference type="OrthoDB" id="9810588at2"/>
<keyword evidence="3" id="KW-1185">Reference proteome</keyword>
<dbReference type="RefSeq" id="WP_073270643.1">
    <property type="nucleotide sequence ID" value="NZ_FQTU01000009.1"/>
</dbReference>
<dbReference type="InterPro" id="IPR042259">
    <property type="entry name" value="Raco-like_middle_sf"/>
</dbReference>
<dbReference type="InterPro" id="IPR052911">
    <property type="entry name" value="Corrinoid_activation_enz"/>
</dbReference>
<dbReference type="CDD" id="cd00207">
    <property type="entry name" value="fer2"/>
    <property type="match status" value="1"/>
</dbReference>
<reference evidence="2 3" key="1">
    <citation type="submission" date="2016-11" db="EMBL/GenBank/DDBJ databases">
        <authorList>
            <person name="Jaros S."/>
            <person name="Januszkiewicz K."/>
            <person name="Wedrychowicz H."/>
        </authorList>
    </citation>
    <scope>NUCLEOTIDE SEQUENCE [LARGE SCALE GENOMIC DNA]</scope>
    <source>
        <strain evidence="2 3">DSM 14828</strain>
    </source>
</reference>
<dbReference type="SUPFAM" id="SSF54292">
    <property type="entry name" value="2Fe-2S ferredoxin-like"/>
    <property type="match status" value="1"/>
</dbReference>
<proteinExistence type="predicted"/>
<accession>A0A1M4XCW9</accession>
<sequence>MDKKITVKFPLLNKSLEVEPGIKVSDACAIAGYPLNLVCGGKGTCKKCAVEIKEGGHLKKILSCRETVYDNMQIMLKEDVQKAQILTSSSLDEINFKPSIRSLLFKREELKTELGQNNWDVLHKLLGKEVEYPTLEIFQKMSFVYHNPEGINVILNKNKIIDIQPAGYSSKLYGIAFDLGTTSVVGYLYDLNENILIGIDSTLNKQTELGGDVISRIDQVINDKNKLSRLQQLAIDSLNQIVENLCRENEVTAKDIYHATLCGNSTMQHLILGFYPEHLGKAPFTSTTHGAVEAKGEILGLKISPMGIVSFLPLLGGFVGADTTAVLLSLPKDGKARLVIDLGTNGEIAVGKDTSYHVSSTACGPALEGAGIKHGMRGTDGAIEKVSMEDGKLSYQVIGNIKPQGICGSGVIDLMALLFSQGVINKRGAFVPIDKIVDNDLAARVVTREEQKVFVLAFKEESSLNEDIYFSQKDIRQVQLAKGAIYTGCVMLMEEYGIKGENLTEIIIAGAFGNYIDIEKAQSIGMLPWFKGVNVKSIGNAAGTGSQMYLLSEDKQNECNEIAENAVFVELANNKSFATQYMTNTYFTDLRLR</sequence>
<dbReference type="PANTHER" id="PTHR42895">
    <property type="entry name" value="IRON-SULFUR CLUSTER-BINDING PROTEIN-RELATED"/>
    <property type="match status" value="1"/>
</dbReference>
<protein>
    <submittedName>
        <fullName evidence="2">Uncharacterized 2Fe-2 and 4Fe-4S clusters-containing protein, contains DUF4445 domain</fullName>
    </submittedName>
</protein>
<evidence type="ECO:0000259" key="1">
    <source>
        <dbReference type="PROSITE" id="PS51085"/>
    </source>
</evidence>
<dbReference type="GO" id="GO:0051536">
    <property type="term" value="F:iron-sulfur cluster binding"/>
    <property type="evidence" value="ECO:0007669"/>
    <property type="project" value="InterPro"/>
</dbReference>
<dbReference type="Pfam" id="PF14574">
    <property type="entry name" value="RACo_C_ter"/>
    <property type="match status" value="1"/>
</dbReference>
<dbReference type="Gene3D" id="3.10.20.30">
    <property type="match status" value="1"/>
</dbReference>
<dbReference type="PROSITE" id="PS51085">
    <property type="entry name" value="2FE2S_FER_2"/>
    <property type="match status" value="1"/>
</dbReference>
<dbReference type="InterPro" id="IPR041414">
    <property type="entry name" value="Raco-like_middle"/>
</dbReference>
<feature type="domain" description="2Fe-2S ferredoxin-type" evidence="1">
    <location>
        <begin position="3"/>
        <end position="80"/>
    </location>
</feature>
<dbReference type="Gene3D" id="3.30.420.480">
    <property type="entry name" value="Domain of unknown function (DUF4445)"/>
    <property type="match status" value="1"/>
</dbReference>
<dbReference type="STRING" id="1120975.SAMN02746064_01470"/>
<dbReference type="PANTHER" id="PTHR42895:SF2">
    <property type="entry name" value="IRON-SULFUR CLUSTER PROTEIN"/>
    <property type="match status" value="1"/>
</dbReference>
<dbReference type="InterPro" id="IPR012675">
    <property type="entry name" value="Beta-grasp_dom_sf"/>
</dbReference>
<dbReference type="EMBL" id="FQTU01000009">
    <property type="protein sequence ID" value="SHE91146.1"/>
    <property type="molecule type" value="Genomic_DNA"/>
</dbReference>
<evidence type="ECO:0000313" key="2">
    <source>
        <dbReference type="EMBL" id="SHE91146.1"/>
    </source>
</evidence>